<evidence type="ECO:0000313" key="3">
    <source>
        <dbReference type="Proteomes" id="UP001501821"/>
    </source>
</evidence>
<feature type="transmembrane region" description="Helical" evidence="1">
    <location>
        <begin position="128"/>
        <end position="145"/>
    </location>
</feature>
<reference evidence="3" key="1">
    <citation type="journal article" date="2019" name="Int. J. Syst. Evol. Microbiol.">
        <title>The Global Catalogue of Microorganisms (GCM) 10K type strain sequencing project: providing services to taxonomists for standard genome sequencing and annotation.</title>
        <authorList>
            <consortium name="The Broad Institute Genomics Platform"/>
            <consortium name="The Broad Institute Genome Sequencing Center for Infectious Disease"/>
            <person name="Wu L."/>
            <person name="Ma J."/>
        </authorList>
    </citation>
    <scope>NUCLEOTIDE SEQUENCE [LARGE SCALE GENOMIC DNA]</scope>
    <source>
        <strain evidence="3">JCM 16953</strain>
    </source>
</reference>
<dbReference type="Proteomes" id="UP001501821">
    <property type="component" value="Unassembled WGS sequence"/>
</dbReference>
<feature type="transmembrane region" description="Helical" evidence="1">
    <location>
        <begin position="99"/>
        <end position="121"/>
    </location>
</feature>
<feature type="transmembrane region" description="Helical" evidence="1">
    <location>
        <begin position="157"/>
        <end position="178"/>
    </location>
</feature>
<keyword evidence="1" id="KW-1133">Transmembrane helix</keyword>
<name>A0ABP7I800_9ACTN</name>
<evidence type="ECO:0000256" key="1">
    <source>
        <dbReference type="SAM" id="Phobius"/>
    </source>
</evidence>
<keyword evidence="1" id="KW-0812">Transmembrane</keyword>
<accession>A0ABP7I800</accession>
<dbReference type="EMBL" id="BAABAH010000003">
    <property type="protein sequence ID" value="GAA3811848.1"/>
    <property type="molecule type" value="Genomic_DNA"/>
</dbReference>
<keyword evidence="1" id="KW-0472">Membrane</keyword>
<dbReference type="RefSeq" id="WP_344773497.1">
    <property type="nucleotide sequence ID" value="NZ_BAABAH010000003.1"/>
</dbReference>
<sequence>MSTIQRPAHLDVMVESDIVTHQSARRGLAALRIIFGLTFLWAFVDKLLALGYHTGVNDQTGAVDRFGDAAWIHGGSPTEGFLKFGVNPDNWFHGIANNIAGATWADALFMLGLLGIGIALVTGAGIRVAAITGGALYIMMWAVSFPLENNPVLDDHIVGLVALTVFALTLAGDTWGMGKTWAKTRIVRRFPVLR</sequence>
<evidence type="ECO:0000313" key="2">
    <source>
        <dbReference type="EMBL" id="GAA3811848.1"/>
    </source>
</evidence>
<comment type="caution">
    <text evidence="2">The sequence shown here is derived from an EMBL/GenBank/DDBJ whole genome shotgun (WGS) entry which is preliminary data.</text>
</comment>
<proteinExistence type="predicted"/>
<protein>
    <submittedName>
        <fullName evidence="2">DoxX family membrane protein</fullName>
    </submittedName>
</protein>
<organism evidence="2 3">
    <name type="scientific">Nocardioides panacisoli</name>
    <dbReference type="NCBI Taxonomy" id="627624"/>
    <lineage>
        <taxon>Bacteria</taxon>
        <taxon>Bacillati</taxon>
        <taxon>Actinomycetota</taxon>
        <taxon>Actinomycetes</taxon>
        <taxon>Propionibacteriales</taxon>
        <taxon>Nocardioidaceae</taxon>
        <taxon>Nocardioides</taxon>
    </lineage>
</organism>
<feature type="transmembrane region" description="Helical" evidence="1">
    <location>
        <begin position="27"/>
        <end position="44"/>
    </location>
</feature>
<keyword evidence="3" id="KW-1185">Reference proteome</keyword>
<gene>
    <name evidence="2" type="ORF">GCM10022242_12920</name>
</gene>